<accession>A0A0F3H0M1</accession>
<evidence type="ECO:0000313" key="1">
    <source>
        <dbReference type="EMBL" id="KJU87685.1"/>
    </source>
</evidence>
<dbReference type="AlphaFoldDB" id="A0A0F3H0M1"/>
<protein>
    <submittedName>
        <fullName evidence="1">Uncharacterized protein</fullName>
    </submittedName>
</protein>
<name>A0A0F3H0M1_9BACT</name>
<evidence type="ECO:0000313" key="2">
    <source>
        <dbReference type="Proteomes" id="UP000033423"/>
    </source>
</evidence>
<organism evidence="1 2">
    <name type="scientific">Candidatus Magnetobacterium bavaricum</name>
    <dbReference type="NCBI Taxonomy" id="29290"/>
    <lineage>
        <taxon>Bacteria</taxon>
        <taxon>Pseudomonadati</taxon>
        <taxon>Nitrospirota</taxon>
        <taxon>Thermodesulfovibrionia</taxon>
        <taxon>Thermodesulfovibrionales</taxon>
        <taxon>Candidatus Magnetobacteriaceae</taxon>
        <taxon>Candidatus Magnetobacterium</taxon>
    </lineage>
</organism>
<comment type="caution">
    <text evidence="1">The sequence shown here is derived from an EMBL/GenBank/DDBJ whole genome shotgun (WGS) entry which is preliminary data.</text>
</comment>
<reference evidence="1 2" key="1">
    <citation type="submission" date="2015-02" db="EMBL/GenBank/DDBJ databases">
        <title>Single-cell genomics of uncultivated deep-branching MTB reveals a conserved set of magnetosome genes.</title>
        <authorList>
            <person name="Kolinko S."/>
            <person name="Richter M."/>
            <person name="Glockner F.O."/>
            <person name="Brachmann A."/>
            <person name="Schuler D."/>
        </authorList>
    </citation>
    <scope>NUCLEOTIDE SEQUENCE [LARGE SCALE GENOMIC DNA]</scope>
    <source>
        <strain evidence="1">TM-1</strain>
    </source>
</reference>
<dbReference type="Proteomes" id="UP000033423">
    <property type="component" value="Unassembled WGS sequence"/>
</dbReference>
<proteinExistence type="predicted"/>
<gene>
    <name evidence="1" type="ORF">MBAV_000120</name>
</gene>
<dbReference type="EMBL" id="LACI01000055">
    <property type="protein sequence ID" value="KJU87685.1"/>
    <property type="molecule type" value="Genomic_DNA"/>
</dbReference>
<sequence>MIKELIYDSNRMHSGELKSRLGNLGSVGLGSTNVMVTLPDDLKVKVGDQVLLSRLGNKWTVINKISSGGTVKEVKV</sequence>
<keyword evidence="2" id="KW-1185">Reference proteome</keyword>